<dbReference type="eggNOG" id="ENOG502REI3">
    <property type="taxonomic scope" value="Eukaryota"/>
</dbReference>
<evidence type="ECO:0000313" key="5">
    <source>
        <dbReference type="Proteomes" id="UP000092177"/>
    </source>
</evidence>
<proteinExistence type="predicted"/>
<feature type="compositionally biased region" description="Basic and acidic residues" evidence="1">
    <location>
        <begin position="195"/>
        <end position="241"/>
    </location>
</feature>
<feature type="region of interest" description="Disordered" evidence="1">
    <location>
        <begin position="87"/>
        <end position="241"/>
    </location>
</feature>
<reference evidence="2" key="1">
    <citation type="submission" date="2011-12" db="EMBL/GenBank/DDBJ databases">
        <title>The genome sequence of Colletotrichum higginsianum IMI 34906.</title>
        <authorList>
            <person name="Ma L.-J."/>
            <person name="O'Connell R."/>
            <person name="van Themaat E.V.L."/>
            <person name="Stueber K."/>
            <person name="Young S.K."/>
            <person name="Zeng Q."/>
            <person name="Gargeya S."/>
            <person name="Fitzgerald M."/>
            <person name="Haas B."/>
            <person name="Abouelleil A."/>
            <person name="Alvarado L."/>
            <person name="Arachchi H.M."/>
            <person name="Berlin A."/>
            <person name="Chapman S.B."/>
            <person name="Gearin G."/>
            <person name="Goldberg J."/>
            <person name="Griggs A."/>
            <person name="Gujja S."/>
            <person name="Hansen M."/>
            <person name="Heiman D."/>
            <person name="Howarth C."/>
            <person name="Larimer J."/>
            <person name="Lui A."/>
            <person name="MacDonald P.J.P."/>
            <person name="McCowen C."/>
            <person name="Montmayeur A."/>
            <person name="Murphy C."/>
            <person name="Neiman D."/>
            <person name="Pearson M."/>
            <person name="Priest M."/>
            <person name="Roberts A."/>
            <person name="Saif S."/>
            <person name="Shea T."/>
            <person name="Sisk P."/>
            <person name="Stolte C."/>
            <person name="Sykes S."/>
            <person name="Wortman J."/>
            <person name="Nusbaum C."/>
            <person name="Birren B."/>
        </authorList>
    </citation>
    <scope>NUCLEOTIDE SEQUENCE</scope>
    <source>
        <strain evidence="2">IMI 349063</strain>
    </source>
</reference>
<keyword evidence="5" id="KW-1185">Reference proteome</keyword>
<dbReference type="AlphaFoldDB" id="H1VYM8"/>
<dbReference type="RefSeq" id="XP_018161843.1">
    <property type="nucleotide sequence ID" value="XM_018297027.1"/>
</dbReference>
<dbReference type="EMBL" id="LTAN01000002">
    <property type="protein sequence ID" value="OBR13326.1"/>
    <property type="molecule type" value="Genomic_DNA"/>
</dbReference>
<dbReference type="STRING" id="759273.H1VYM8"/>
<evidence type="ECO:0000256" key="1">
    <source>
        <dbReference type="SAM" id="MobiDB-lite"/>
    </source>
</evidence>
<feature type="region of interest" description="Disordered" evidence="1">
    <location>
        <begin position="384"/>
        <end position="419"/>
    </location>
</feature>
<feature type="compositionally biased region" description="Basic and acidic residues" evidence="1">
    <location>
        <begin position="149"/>
        <end position="164"/>
    </location>
</feature>
<name>H1VYM8_COLHI</name>
<feature type="region of interest" description="Disordered" evidence="1">
    <location>
        <begin position="24"/>
        <end position="54"/>
    </location>
</feature>
<reference evidence="4" key="2">
    <citation type="journal article" date="2012" name="Nat. Genet.">
        <title>Lifestyle transitions in plant pathogenic Colletotrichum fungi deciphered by genome and transcriptome analyses.</title>
        <authorList>
            <person name="O'Connell R.J."/>
            <person name="Thon M.R."/>
            <person name="Hacquard S."/>
            <person name="Amyotte S.G."/>
            <person name="Kleemann J."/>
            <person name="Torres M.F."/>
            <person name="Damm U."/>
            <person name="Buiate E.A."/>
            <person name="Epstein L."/>
            <person name="Alkan N."/>
            <person name="Altmueller J."/>
            <person name="Alvarado-Balderrama L."/>
            <person name="Bauser C.A."/>
            <person name="Becker C."/>
            <person name="Birren B.W."/>
            <person name="Chen Z."/>
            <person name="Choi J."/>
            <person name="Crouch J.A."/>
            <person name="Duvick J.P."/>
            <person name="Farman M.A."/>
            <person name="Gan P."/>
            <person name="Heiman D."/>
            <person name="Henrissat B."/>
            <person name="Howard R.J."/>
            <person name="Kabbage M."/>
            <person name="Koch C."/>
            <person name="Kracher B."/>
            <person name="Kubo Y."/>
            <person name="Law A.D."/>
            <person name="Lebrun M.-H."/>
            <person name="Lee Y.-H."/>
            <person name="Miyara I."/>
            <person name="Moore N."/>
            <person name="Neumann U."/>
            <person name="Nordstroem K."/>
            <person name="Panaccione D.G."/>
            <person name="Panstruga R."/>
            <person name="Place M."/>
            <person name="Proctor R.H."/>
            <person name="Prusky D."/>
            <person name="Rech G."/>
            <person name="Reinhardt R."/>
            <person name="Rollins J.A."/>
            <person name="Rounsley S."/>
            <person name="Schardl C.L."/>
            <person name="Schwartz D.C."/>
            <person name="Shenoy N."/>
            <person name="Shirasu K."/>
            <person name="Sikhakolli U.R."/>
            <person name="Stueber K."/>
            <person name="Sukno S.A."/>
            <person name="Sweigard J.A."/>
            <person name="Takano Y."/>
            <person name="Takahara H."/>
            <person name="Trail F."/>
            <person name="van der Does H.C."/>
            <person name="Voll L.M."/>
            <person name="Will I."/>
            <person name="Young S."/>
            <person name="Zeng Q."/>
            <person name="Zhang J."/>
            <person name="Zhou S."/>
            <person name="Dickman M.B."/>
            <person name="Schulze-Lefert P."/>
            <person name="Ver Loren van Themaat E."/>
            <person name="Ma L.-J."/>
            <person name="Vaillancourt L.J."/>
        </authorList>
    </citation>
    <scope>NUCLEOTIDE SEQUENCE [LARGE SCALE GENOMIC DNA]</scope>
    <source>
        <strain evidence="4">IMI 349063</strain>
    </source>
</reference>
<protein>
    <submittedName>
        <fullName evidence="3">EC9 protein</fullName>
    </submittedName>
</protein>
<feature type="compositionally biased region" description="Basic and acidic residues" evidence="1">
    <location>
        <begin position="24"/>
        <end position="38"/>
    </location>
</feature>
<sequence>MAERLGNLHTRGNEINYDFADLEARDDQDSGHPSDEIYTRNLDNFEDSPDLETRDLKEASKIDSIFQSRGLETNEEPHNLLTRDLELNDESLGDGFGNVILARDKKTGGSKTGGSKTGNTRTSNTRTSNTRTSDTRTGGSGSRSTTSGVDKEKKEIKEIQDKQRAQKKKANAAEDRERDEIREARERQKKGTTATEKDKARKKKLEEQNELNDVKKTNSKERERLQKEKDKEKAELAEEKKKAQRQVWSQGWRYGECVDNKDFANGVRAKKAKIARMMLCLVGSHHTTAMVTTTAPISGWNPVLCVVLADDTQLERDAGRRGVSGPVGEIGGEGPQVGGEPLQVHSNNVGIRLMAWLVKGLVYPHMQCDLPDQMPPALDVPMEAPETRTRNRGPESEGLPEQWFEEGPPFLRDDGQAGQDFLFVR</sequence>
<evidence type="ECO:0000313" key="2">
    <source>
        <dbReference type="EMBL" id="CCF45340.1"/>
    </source>
</evidence>
<organism evidence="2 4">
    <name type="scientific">Colletotrichum higginsianum (strain IMI 349063)</name>
    <name type="common">Crucifer anthracnose fungus</name>
    <dbReference type="NCBI Taxonomy" id="759273"/>
    <lineage>
        <taxon>Eukaryota</taxon>
        <taxon>Fungi</taxon>
        <taxon>Dikarya</taxon>
        <taxon>Ascomycota</taxon>
        <taxon>Pezizomycotina</taxon>
        <taxon>Sordariomycetes</taxon>
        <taxon>Hypocreomycetidae</taxon>
        <taxon>Glomerellales</taxon>
        <taxon>Glomerellaceae</taxon>
        <taxon>Colletotrichum</taxon>
        <taxon>Colletotrichum destructivum species complex</taxon>
    </lineage>
</organism>
<feature type="compositionally biased region" description="Basic and acidic residues" evidence="1">
    <location>
        <begin position="171"/>
        <end position="186"/>
    </location>
</feature>
<reference evidence="5" key="4">
    <citation type="journal article" date="2017" name="BMC Genomics">
        <title>Gapless genome assembly of Colletotrichum higginsianum reveals chromosome structure and association of transposable elements with secondary metabolite gene clusters.</title>
        <authorList>
            <person name="Dallery J.-F."/>
            <person name="Lapalu N."/>
            <person name="Zampounis A."/>
            <person name="Pigne S."/>
            <person name="Luyten I."/>
            <person name="Amselem J."/>
            <person name="Wittenberg A.H.J."/>
            <person name="Zhou S."/>
            <person name="de Queiroz M.V."/>
            <person name="Robin G.P."/>
            <person name="Auger A."/>
            <person name="Hainaut M."/>
            <person name="Henrissat B."/>
            <person name="Kim K.-T."/>
            <person name="Lee Y.-H."/>
            <person name="Lespinet O."/>
            <person name="Schwartz D.C."/>
            <person name="Thon M.R."/>
            <person name="O'Connell R.J."/>
        </authorList>
    </citation>
    <scope>NUCLEOTIDE SEQUENCE [LARGE SCALE GENOMIC DNA]</scope>
    <source>
        <strain evidence="5">IMI 349063</strain>
    </source>
</reference>
<feature type="compositionally biased region" description="Gly residues" evidence="1">
    <location>
        <begin position="328"/>
        <end position="337"/>
    </location>
</feature>
<gene>
    <name evidence="2" type="ORF">CH063_14473</name>
    <name evidence="3" type="ORF">CH63R_02052</name>
</gene>
<dbReference type="Proteomes" id="UP000092177">
    <property type="component" value="Chromosome 2"/>
</dbReference>
<accession>H1VYM8</accession>
<evidence type="ECO:0000313" key="4">
    <source>
        <dbReference type="Proteomes" id="UP000007174"/>
    </source>
</evidence>
<feature type="compositionally biased region" description="Basic and acidic residues" evidence="1">
    <location>
        <begin position="385"/>
        <end position="395"/>
    </location>
</feature>
<dbReference type="EMBL" id="CACQ02007657">
    <property type="protein sequence ID" value="CCF45340.1"/>
    <property type="molecule type" value="Genomic_DNA"/>
</dbReference>
<dbReference type="KEGG" id="chig:CH63R_02052"/>
<dbReference type="HOGENOM" id="CLU_645587_0_0_1"/>
<dbReference type="VEuPathDB" id="FungiDB:CH63R_02052"/>
<dbReference type="SMR" id="H1VYM8"/>
<reference evidence="3" key="3">
    <citation type="submission" date="2016-02" db="EMBL/GenBank/DDBJ databases">
        <title>Resequencing and annotation of the Colletotrichum higginsianum genome.</title>
        <authorList>
            <person name="O'Connell R."/>
            <person name="Zambounis A."/>
            <person name="Thon M."/>
            <person name="Dallery J.-F."/>
        </authorList>
    </citation>
    <scope>NUCLEOTIDE SEQUENCE [LARGE SCALE GENOMIC DNA]</scope>
    <source>
        <strain evidence="3">IMI 349063</strain>
    </source>
</reference>
<feature type="compositionally biased region" description="Low complexity" evidence="1">
    <location>
        <begin position="117"/>
        <end position="148"/>
    </location>
</feature>
<dbReference type="GeneID" id="28861134"/>
<dbReference type="Proteomes" id="UP000007174">
    <property type="component" value="Unassembled WGS sequence"/>
</dbReference>
<feature type="region of interest" description="Disordered" evidence="1">
    <location>
        <begin position="318"/>
        <end position="341"/>
    </location>
</feature>
<evidence type="ECO:0000313" key="3">
    <source>
        <dbReference type="EMBL" id="OBR13326.1"/>
    </source>
</evidence>